<name>A0ABX8Q2I0_9PSED</name>
<reference evidence="1 2" key="2">
    <citation type="journal article" date="2021" name="Microorganisms">
        <title>The Ever-Expanding Pseudomonas Genus: Description of 43 New Species and Partition of the Pseudomonas putida Group.</title>
        <authorList>
            <person name="Girard L."/>
            <person name="Lood C."/>
            <person name="Hofte M."/>
            <person name="Vandamme P."/>
            <person name="Rokni-Zadeh H."/>
            <person name="van Noort V."/>
            <person name="Lavigne R."/>
            <person name="De Mot R."/>
        </authorList>
    </citation>
    <scope>NUCLEOTIDE SEQUENCE [LARGE SCALE GENOMIC DNA]</scope>
    <source>
        <strain evidence="1 2">ZA 5.3</strain>
    </source>
</reference>
<proteinExistence type="predicted"/>
<protein>
    <recommendedName>
        <fullName evidence="3">BIG2 domain-containing protein</fullName>
    </recommendedName>
</protein>
<gene>
    <name evidence="1" type="ORF">HU718_008510</name>
</gene>
<dbReference type="Proteomes" id="UP000646386">
    <property type="component" value="Chromosome"/>
</dbReference>
<evidence type="ECO:0000313" key="2">
    <source>
        <dbReference type="Proteomes" id="UP000646386"/>
    </source>
</evidence>
<accession>A0ABX8Q2I0</accession>
<keyword evidence="2" id="KW-1185">Reference proteome</keyword>
<organism evidence="1 2">
    <name type="scientific">Pseudomonas tensinigenes</name>
    <dbReference type="NCBI Taxonomy" id="2745511"/>
    <lineage>
        <taxon>Bacteria</taxon>
        <taxon>Pseudomonadati</taxon>
        <taxon>Pseudomonadota</taxon>
        <taxon>Gammaproteobacteria</taxon>
        <taxon>Pseudomonadales</taxon>
        <taxon>Pseudomonadaceae</taxon>
        <taxon>Pseudomonas</taxon>
    </lineage>
</organism>
<evidence type="ECO:0008006" key="3">
    <source>
        <dbReference type="Google" id="ProtNLM"/>
    </source>
</evidence>
<dbReference type="RefSeq" id="WP_217868264.1">
    <property type="nucleotide sequence ID" value="NZ_CP077089.1"/>
</dbReference>
<dbReference type="EMBL" id="CP077089">
    <property type="protein sequence ID" value="QXI07729.1"/>
    <property type="molecule type" value="Genomic_DNA"/>
</dbReference>
<evidence type="ECO:0000313" key="1">
    <source>
        <dbReference type="EMBL" id="QXI07729.1"/>
    </source>
</evidence>
<reference evidence="1 2" key="1">
    <citation type="journal article" date="2020" name="Microorganisms">
        <title>Reliable Identification of Environmental Pseudomonas Isolates Using the rpoD Gene.</title>
        <authorList>
            <consortium name="The Broad Institute Genome Sequencing Platform"/>
            <person name="Girard L."/>
            <person name="Lood C."/>
            <person name="Rokni-Zadeh H."/>
            <person name="van Noort V."/>
            <person name="Lavigne R."/>
            <person name="De Mot R."/>
        </authorList>
    </citation>
    <scope>NUCLEOTIDE SEQUENCE [LARGE SCALE GENOMIC DNA]</scope>
    <source>
        <strain evidence="1 2">ZA 5.3</strain>
    </source>
</reference>
<sequence>MSTPDQPLALTELNIPGRSKDPVSQDPDIWGINIAAALGNFPLNGLLCQAGPWGNMAQGDRLTIFWGTGQNVWVETVDATEVNTQLRMFVPSRHMVDGRFAVSYVVKPLGGMDQASEVMQVLVKLTRPGGDDDNDDGGHSKLIMTIPKEIVDGGIDKDNVAAGVPISIGKADGTPPYPFAAAGDVCRLSWGGIYVFSAALTQEQAEGKAPIIISITEAIIREAGDAETSGVAVVFEVYDCVFNRSEDWSAEQRIVVAVDATRLGAPLLKETLNNVLDVDKLGDADGTVQIIATDTSKFTVGDIPYIRIKGTPVEGPPIDLEVEGAALTSVPSVTDDKVPNAVLRQLAKSQITLSYRLEKADASPDLRSKGQFIRAIGEVQRLAAPKMLDENSGALDPALPQVRVEIPFDKSFAEGQVLKIFMLGTTPGLKPYLPDLPTRLITRNDIVAAQPLLYNIDGKHLAPVNGGKAEFYYQQLIAETVLATLDPYETTRAIRESIHTAILQVGEARLELPQPEVAGVVNGVLPADTAGTTLTVVYTETVKGDEVFMFWHGSITGEYTDSIKLNEFTAGQPVPFPIGAELIKGNEGGSVIARYEIKRAAGGTSYAEPLKFDVGVALENPLPLPQMPQAQGSGAAVTLAPLNAQTGGRVVVAYTGMSDKHSIQLTMSGTPGAGSPTIAPKSGVASGSVEFLIPPEAIAANIGNTAKTFTLQYEVTQGTHKFPSLALTVTVTPLPAAELDKLSIVQAEGDELDLSKVTAGATFRAGVWAFMKAGHPVRLVLKGKNAQGNEHDRVVWKVPGSAVYQAWIDTGKYEQVIPYSYLKDLGHDTDLELHYKLALTSSQVEADAIVGPVKTYKVKAVEDVKPEITSVKDSKGAEIVHDGGTVDPVVTLTGTAAPNQQVEVFEGAASRGKHPVDGTGIWTYTATLTAIGTRTFKAKADYGSGQESAGRILTYSNAVIPAITSVKDSKGVEIPKNTVTLDTSIKLTGTGTPRLNVEIFDGAASKGKALVNATTGKWELEVKNLSLTVHNFKARALYGTGVESAVWTLTVTAVIAPTLVNVLDDRDVEVSEGQTTVSTTLKLKGTASKGQDVEIYDGNGASAVRKGIAKADVATGEWECTITVDVGGRRLYAKSLYHSSPVHSQVRNLTVTRALNAGPDKTMDVTGYSVIQGNPPPTPPAMATHTQPIVGGVPPYSYTSKNTDAAIVDKQNGKVVASGNGTAIIEVTDSANNLASYSVMVINAKVWIEVHSGYPTSVGSNAWERTNAAIAASGTRLPTEADARSLLASGYSTYPNSFFWGQSWWVGGVPQTQYVVGRFYAPEYHTFSYIINSLGIGSAINVQTYGIK</sequence>